<reference evidence="1 2" key="1">
    <citation type="submission" date="2019-02" db="EMBL/GenBank/DDBJ databases">
        <title>Deep-cultivation of Planctomycetes and their phenomic and genomic characterization uncovers novel biology.</title>
        <authorList>
            <person name="Wiegand S."/>
            <person name="Jogler M."/>
            <person name="Boedeker C."/>
            <person name="Pinto D."/>
            <person name="Vollmers J."/>
            <person name="Rivas-Marin E."/>
            <person name="Kohn T."/>
            <person name="Peeters S.H."/>
            <person name="Heuer A."/>
            <person name="Rast P."/>
            <person name="Oberbeckmann S."/>
            <person name="Bunk B."/>
            <person name="Jeske O."/>
            <person name="Meyerdierks A."/>
            <person name="Storesund J.E."/>
            <person name="Kallscheuer N."/>
            <person name="Luecker S."/>
            <person name="Lage O.M."/>
            <person name="Pohl T."/>
            <person name="Merkel B.J."/>
            <person name="Hornburger P."/>
            <person name="Mueller R.-W."/>
            <person name="Bruemmer F."/>
            <person name="Labrenz M."/>
            <person name="Spormann A.M."/>
            <person name="Op Den Camp H."/>
            <person name="Overmann J."/>
            <person name="Amann R."/>
            <person name="Jetten M.S.M."/>
            <person name="Mascher T."/>
            <person name="Medema M.H."/>
            <person name="Devos D.P."/>
            <person name="Kaster A.-K."/>
            <person name="Ovreas L."/>
            <person name="Rohde M."/>
            <person name="Galperin M.Y."/>
            <person name="Jogler C."/>
        </authorList>
    </citation>
    <scope>NUCLEOTIDE SEQUENCE [LARGE SCALE GENOMIC DNA]</scope>
    <source>
        <strain evidence="1 2">KOR34</strain>
    </source>
</reference>
<organism evidence="1 2">
    <name type="scientific">Posidoniimonas corsicana</name>
    <dbReference type="NCBI Taxonomy" id="1938618"/>
    <lineage>
        <taxon>Bacteria</taxon>
        <taxon>Pseudomonadati</taxon>
        <taxon>Planctomycetota</taxon>
        <taxon>Planctomycetia</taxon>
        <taxon>Pirellulales</taxon>
        <taxon>Lacipirellulaceae</taxon>
        <taxon>Posidoniimonas</taxon>
    </lineage>
</organism>
<sequence>MYPIEPESLGSAAPASYVNPLNSNAFEQMFCLIGLCKEGNANAAEVTKIAARNYAYLGWVVLSDADAKELGSTLAERSSFNADEDLVTNEGVLFRLSPGVEERLASNPQDQAELVRIKSEIPVMFEVLDPRAGHPCDAMHVLYLDGHIERIPMGTKFPATTTFVEAFPPPECDRRSR</sequence>
<dbReference type="Proteomes" id="UP000316714">
    <property type="component" value="Unassembled WGS sequence"/>
</dbReference>
<dbReference type="RefSeq" id="WP_146568140.1">
    <property type="nucleotide sequence ID" value="NZ_SIHJ01000004.1"/>
</dbReference>
<dbReference type="EMBL" id="SIHJ01000004">
    <property type="protein sequence ID" value="TWT30997.1"/>
    <property type="molecule type" value="Genomic_DNA"/>
</dbReference>
<evidence type="ECO:0000313" key="2">
    <source>
        <dbReference type="Proteomes" id="UP000316714"/>
    </source>
</evidence>
<evidence type="ECO:0000313" key="1">
    <source>
        <dbReference type="EMBL" id="TWT30997.1"/>
    </source>
</evidence>
<keyword evidence="2" id="KW-1185">Reference proteome</keyword>
<dbReference type="AlphaFoldDB" id="A0A5C5UZT9"/>
<comment type="caution">
    <text evidence="1">The sequence shown here is derived from an EMBL/GenBank/DDBJ whole genome shotgun (WGS) entry which is preliminary data.</text>
</comment>
<proteinExistence type="predicted"/>
<name>A0A5C5UZT9_9BACT</name>
<accession>A0A5C5UZT9</accession>
<gene>
    <name evidence="1" type="ORF">KOR34_43700</name>
</gene>
<protein>
    <submittedName>
        <fullName evidence="1">Uncharacterized protein</fullName>
    </submittedName>
</protein>